<dbReference type="STRING" id="1137138.A0A067NGI3"/>
<dbReference type="EMBL" id="KL198009">
    <property type="protein sequence ID" value="KDQ26959.1"/>
    <property type="molecule type" value="Genomic_DNA"/>
</dbReference>
<dbReference type="AlphaFoldDB" id="A0A067NGI3"/>
<dbReference type="OrthoDB" id="191192at2759"/>
<dbReference type="Proteomes" id="UP000027073">
    <property type="component" value="Unassembled WGS sequence"/>
</dbReference>
<feature type="compositionally biased region" description="Low complexity" evidence="1">
    <location>
        <begin position="44"/>
        <end position="56"/>
    </location>
</feature>
<dbReference type="InParanoid" id="A0A067NGI3"/>
<feature type="region of interest" description="Disordered" evidence="1">
    <location>
        <begin position="1"/>
        <end position="92"/>
    </location>
</feature>
<evidence type="ECO:0000313" key="3">
    <source>
        <dbReference type="Proteomes" id="UP000027073"/>
    </source>
</evidence>
<reference evidence="3" key="1">
    <citation type="journal article" date="2014" name="Proc. Natl. Acad. Sci. U.S.A.">
        <title>Extensive sampling of basidiomycete genomes demonstrates inadequacy of the white-rot/brown-rot paradigm for wood decay fungi.</title>
        <authorList>
            <person name="Riley R."/>
            <person name="Salamov A.A."/>
            <person name="Brown D.W."/>
            <person name="Nagy L.G."/>
            <person name="Floudas D."/>
            <person name="Held B.W."/>
            <person name="Levasseur A."/>
            <person name="Lombard V."/>
            <person name="Morin E."/>
            <person name="Otillar R."/>
            <person name="Lindquist E.A."/>
            <person name="Sun H."/>
            <person name="LaButti K.M."/>
            <person name="Schmutz J."/>
            <person name="Jabbour D."/>
            <person name="Luo H."/>
            <person name="Baker S.E."/>
            <person name="Pisabarro A.G."/>
            <person name="Walton J.D."/>
            <person name="Blanchette R.A."/>
            <person name="Henrissat B."/>
            <person name="Martin F."/>
            <person name="Cullen D."/>
            <person name="Hibbett D.S."/>
            <person name="Grigoriev I.V."/>
        </authorList>
    </citation>
    <scope>NUCLEOTIDE SEQUENCE [LARGE SCALE GENOMIC DNA]</scope>
    <source>
        <strain evidence="3">PC15</strain>
    </source>
</reference>
<organism evidence="2 3">
    <name type="scientific">Pleurotus ostreatus (strain PC15)</name>
    <name type="common">Oyster mushroom</name>
    <dbReference type="NCBI Taxonomy" id="1137138"/>
    <lineage>
        <taxon>Eukaryota</taxon>
        <taxon>Fungi</taxon>
        <taxon>Dikarya</taxon>
        <taxon>Basidiomycota</taxon>
        <taxon>Agaricomycotina</taxon>
        <taxon>Agaricomycetes</taxon>
        <taxon>Agaricomycetidae</taxon>
        <taxon>Agaricales</taxon>
        <taxon>Pleurotineae</taxon>
        <taxon>Pleurotaceae</taxon>
        <taxon>Pleurotus</taxon>
    </lineage>
</organism>
<accession>A0A067NGI3</accession>
<feature type="compositionally biased region" description="Polar residues" evidence="1">
    <location>
        <begin position="57"/>
        <end position="66"/>
    </location>
</feature>
<name>A0A067NGI3_PLEO1</name>
<dbReference type="HOGENOM" id="CLU_154758_0_0_1"/>
<evidence type="ECO:0000256" key="1">
    <source>
        <dbReference type="SAM" id="MobiDB-lite"/>
    </source>
</evidence>
<evidence type="ECO:0000313" key="2">
    <source>
        <dbReference type="EMBL" id="KDQ26959.1"/>
    </source>
</evidence>
<protein>
    <submittedName>
        <fullName evidence="2">Uncharacterized protein</fullName>
    </submittedName>
</protein>
<sequence>MTTSSLLNNFDPFATHPFTNTSGIMPEPPRPSQHTSSYPATAYQPSQPSRNPSQQQGTPRSPNGQAAQPIFVPFRQDTSSPDLSQILKKKSS</sequence>
<proteinExistence type="predicted"/>
<dbReference type="VEuPathDB" id="FungiDB:PLEOSDRAFT_1043405"/>
<gene>
    <name evidence="2" type="ORF">PLEOSDRAFT_1043405</name>
</gene>